<dbReference type="Proteomes" id="UP000887104">
    <property type="component" value="Unassembled WGS sequence"/>
</dbReference>
<keyword evidence="3" id="KW-1185">Reference proteome</keyword>
<accession>A0ABQ4NSP5</accession>
<comment type="caution">
    <text evidence="2">The sequence shown here is derived from an EMBL/GenBank/DDBJ whole genome shotgun (WGS) entry which is preliminary data.</text>
</comment>
<reference evidence="2" key="1">
    <citation type="submission" date="2021-05" db="EMBL/GenBank/DDBJ databases">
        <title>Molecular characterization for Shewanella algae harboring chromosomal blaOXA-55-like strains isolated from clinical and environment sample.</title>
        <authorList>
            <person name="Ohama Y."/>
            <person name="Aoki K."/>
            <person name="Harada S."/>
            <person name="Moriya K."/>
            <person name="Ishii Y."/>
            <person name="Tateda K."/>
        </authorList>
    </citation>
    <scope>NUCLEOTIDE SEQUENCE</scope>
    <source>
        <strain evidence="2">JCM 11563</strain>
    </source>
</reference>
<evidence type="ECO:0000313" key="1">
    <source>
        <dbReference type="EMBL" id="GIU02261.1"/>
    </source>
</evidence>
<dbReference type="EMBL" id="BPEY01000320">
    <property type="protein sequence ID" value="GIU02261.1"/>
    <property type="molecule type" value="Genomic_DNA"/>
</dbReference>
<proteinExistence type="predicted"/>
<gene>
    <name evidence="1" type="ORF">TUM4438_46670</name>
    <name evidence="2" type="ORF">TUM4438_46680</name>
</gene>
<evidence type="ECO:0000313" key="3">
    <source>
        <dbReference type="Proteomes" id="UP000887104"/>
    </source>
</evidence>
<organism evidence="2 3">
    <name type="scientific">Shewanella sairae</name>
    <dbReference type="NCBI Taxonomy" id="190310"/>
    <lineage>
        <taxon>Bacteria</taxon>
        <taxon>Pseudomonadati</taxon>
        <taxon>Pseudomonadota</taxon>
        <taxon>Gammaproteobacteria</taxon>
        <taxon>Alteromonadales</taxon>
        <taxon>Shewanellaceae</taxon>
        <taxon>Shewanella</taxon>
    </lineage>
</organism>
<sequence>MVSNIKYKPQRLDIEVVPMRKFDGDNISGLTLKIKNNTNADRLIQASSFYQPGIAAISIENGTLGGTSFTLPAKSTLTMYQVMIKGGA</sequence>
<evidence type="ECO:0000313" key="2">
    <source>
        <dbReference type="EMBL" id="GIU02270.1"/>
    </source>
</evidence>
<name>A0ABQ4NSP5_9GAMM</name>
<dbReference type="EMBL" id="BPEY01000321">
    <property type="protein sequence ID" value="GIU02270.1"/>
    <property type="molecule type" value="Genomic_DNA"/>
</dbReference>
<protein>
    <submittedName>
        <fullName evidence="2">Uncharacterized protein</fullName>
    </submittedName>
</protein>